<dbReference type="SUPFAM" id="SSF50129">
    <property type="entry name" value="GroES-like"/>
    <property type="match status" value="1"/>
</dbReference>
<keyword evidence="5" id="KW-1185">Reference proteome</keyword>
<dbReference type="Pfam" id="PF00107">
    <property type="entry name" value="ADH_zinc_N"/>
    <property type="match status" value="1"/>
</dbReference>
<organism evidence="4 5">
    <name type="scientific">Amylocarpus encephaloides</name>
    <dbReference type="NCBI Taxonomy" id="45428"/>
    <lineage>
        <taxon>Eukaryota</taxon>
        <taxon>Fungi</taxon>
        <taxon>Dikarya</taxon>
        <taxon>Ascomycota</taxon>
        <taxon>Pezizomycotina</taxon>
        <taxon>Leotiomycetes</taxon>
        <taxon>Helotiales</taxon>
        <taxon>Helotiales incertae sedis</taxon>
        <taxon>Amylocarpus</taxon>
    </lineage>
</organism>
<evidence type="ECO:0000313" key="5">
    <source>
        <dbReference type="Proteomes" id="UP000824998"/>
    </source>
</evidence>
<dbReference type="Proteomes" id="UP000824998">
    <property type="component" value="Unassembled WGS sequence"/>
</dbReference>
<dbReference type="AlphaFoldDB" id="A0A9P7YDN5"/>
<dbReference type="EMBL" id="MU251594">
    <property type="protein sequence ID" value="KAG9231562.1"/>
    <property type="molecule type" value="Genomic_DNA"/>
</dbReference>
<dbReference type="OrthoDB" id="48317at2759"/>
<dbReference type="InterPro" id="IPR020843">
    <property type="entry name" value="ER"/>
</dbReference>
<dbReference type="PANTHER" id="PTHR45348">
    <property type="entry name" value="HYPOTHETICAL OXIDOREDUCTASE (EUROFUNG)"/>
    <property type="match status" value="1"/>
</dbReference>
<keyword evidence="2" id="KW-0560">Oxidoreductase</keyword>
<dbReference type="PANTHER" id="PTHR45348:SF2">
    <property type="entry name" value="ZINC-TYPE ALCOHOL DEHYDROGENASE-LIKE PROTEIN C2E1P3.01"/>
    <property type="match status" value="1"/>
</dbReference>
<reference evidence="4" key="1">
    <citation type="journal article" date="2021" name="IMA Fungus">
        <title>Genomic characterization of three marine fungi, including Emericellopsis atlantica sp. nov. with signatures of a generalist lifestyle and marine biomass degradation.</title>
        <authorList>
            <person name="Hagestad O.C."/>
            <person name="Hou L."/>
            <person name="Andersen J.H."/>
            <person name="Hansen E.H."/>
            <person name="Altermark B."/>
            <person name="Li C."/>
            <person name="Kuhnert E."/>
            <person name="Cox R.J."/>
            <person name="Crous P.W."/>
            <person name="Spatafora J.W."/>
            <person name="Lail K."/>
            <person name="Amirebrahimi M."/>
            <person name="Lipzen A."/>
            <person name="Pangilinan J."/>
            <person name="Andreopoulos W."/>
            <person name="Hayes R.D."/>
            <person name="Ng V."/>
            <person name="Grigoriev I.V."/>
            <person name="Jackson S.A."/>
            <person name="Sutton T.D.S."/>
            <person name="Dobson A.D.W."/>
            <person name="Rama T."/>
        </authorList>
    </citation>
    <scope>NUCLEOTIDE SEQUENCE</scope>
    <source>
        <strain evidence="4">TRa018bII</strain>
    </source>
</reference>
<dbReference type="Gene3D" id="3.90.180.10">
    <property type="entry name" value="Medium-chain alcohol dehydrogenases, catalytic domain"/>
    <property type="match status" value="1"/>
</dbReference>
<name>A0A9P7YDN5_9HELO</name>
<dbReference type="InterPro" id="IPR047122">
    <property type="entry name" value="Trans-enoyl_RdTase-like"/>
</dbReference>
<dbReference type="InterPro" id="IPR036291">
    <property type="entry name" value="NAD(P)-bd_dom_sf"/>
</dbReference>
<proteinExistence type="inferred from homology"/>
<evidence type="ECO:0000259" key="3">
    <source>
        <dbReference type="SMART" id="SM00829"/>
    </source>
</evidence>
<dbReference type="GO" id="GO:0016651">
    <property type="term" value="F:oxidoreductase activity, acting on NAD(P)H"/>
    <property type="evidence" value="ECO:0007669"/>
    <property type="project" value="InterPro"/>
</dbReference>
<dbReference type="SMART" id="SM00829">
    <property type="entry name" value="PKS_ER"/>
    <property type="match status" value="1"/>
</dbReference>
<gene>
    <name evidence="4" type="ORF">BJ875DRAFT_429553</name>
</gene>
<sequence length="342" mass="36744">MSRYTDNQAAWIPEEKATVKVGPGPTPDPGENDVVIEVAYAAVNPTDFKMQDTPYFPLPYPFIFGTDVTGKVVQLGSNVTRFKIGQRVTGHCDSLLTHKATRAGYQRYTTVREILVCAIPDNIPLAQAAVLPLSVSTASSALFKTLKLPFPTMHPKPTGKRILIWGGSSSVGASAIQLAVAAGYTVATTAGVQNHDLVRSLGAAYVVDHKDPNAIQEILKVLKQNDLVLDSISAPNTQVACSEILGKIGGGKLACLLWPEKTKFDNVEIVFVNGLDPGMVDLDIGDAVWRKYMPEALAAGKFQPKPDAEILEGGLEKVQEGIDILRKGVSGKKIVIELQKEA</sequence>
<dbReference type="CDD" id="cd08249">
    <property type="entry name" value="enoyl_reductase_like"/>
    <property type="match status" value="1"/>
</dbReference>
<dbReference type="Gene3D" id="3.40.50.720">
    <property type="entry name" value="NAD(P)-binding Rossmann-like Domain"/>
    <property type="match status" value="1"/>
</dbReference>
<protein>
    <submittedName>
        <fullName evidence="4">Zinc-binding oxidoreductase-like protein CipB</fullName>
    </submittedName>
</protein>
<dbReference type="InterPro" id="IPR013154">
    <property type="entry name" value="ADH-like_N"/>
</dbReference>
<dbReference type="SUPFAM" id="SSF51735">
    <property type="entry name" value="NAD(P)-binding Rossmann-fold domains"/>
    <property type="match status" value="1"/>
</dbReference>
<comment type="caution">
    <text evidence="4">The sequence shown here is derived from an EMBL/GenBank/DDBJ whole genome shotgun (WGS) entry which is preliminary data.</text>
</comment>
<evidence type="ECO:0000256" key="1">
    <source>
        <dbReference type="ARBA" id="ARBA00008072"/>
    </source>
</evidence>
<accession>A0A9P7YDN5</accession>
<dbReference type="InterPro" id="IPR011032">
    <property type="entry name" value="GroES-like_sf"/>
</dbReference>
<dbReference type="InterPro" id="IPR013149">
    <property type="entry name" value="ADH-like_C"/>
</dbReference>
<evidence type="ECO:0000256" key="2">
    <source>
        <dbReference type="ARBA" id="ARBA00023002"/>
    </source>
</evidence>
<comment type="similarity">
    <text evidence="1">Belongs to the zinc-containing alcohol dehydrogenase family.</text>
</comment>
<evidence type="ECO:0000313" key="4">
    <source>
        <dbReference type="EMBL" id="KAG9231562.1"/>
    </source>
</evidence>
<feature type="domain" description="Enoyl reductase (ER)" evidence="3">
    <location>
        <begin position="16"/>
        <end position="336"/>
    </location>
</feature>
<dbReference type="Pfam" id="PF08240">
    <property type="entry name" value="ADH_N"/>
    <property type="match status" value="1"/>
</dbReference>